<dbReference type="GO" id="GO:0005634">
    <property type="term" value="C:nucleus"/>
    <property type="evidence" value="ECO:0007669"/>
    <property type="project" value="UniProtKB-SubCell"/>
</dbReference>
<dbReference type="Pfam" id="PF00249">
    <property type="entry name" value="Myb_DNA-binding"/>
    <property type="match status" value="1"/>
</dbReference>
<dbReference type="InterPro" id="IPR009057">
    <property type="entry name" value="Homeodomain-like_sf"/>
</dbReference>
<feature type="compositionally biased region" description="Polar residues" evidence="5">
    <location>
        <begin position="296"/>
        <end position="305"/>
    </location>
</feature>
<evidence type="ECO:0000256" key="4">
    <source>
        <dbReference type="ARBA" id="ARBA00023242"/>
    </source>
</evidence>
<evidence type="ECO:0000259" key="6">
    <source>
        <dbReference type="Pfam" id="PF00249"/>
    </source>
</evidence>
<dbReference type="Gene3D" id="1.10.10.60">
    <property type="entry name" value="Homeodomain-like"/>
    <property type="match status" value="1"/>
</dbReference>
<proteinExistence type="predicted"/>
<sequence>MNDHKFDFHGRIQVQQNHGLIIPDRNSDFGSRSSSQLFGVQQNLGIWPQQQQPCTMDQAARLSQLQNLDSPPNKPSSAIMSRFESLASAFYATERYMFPQYDSQVGYNPSLNPHFSSGQPSAAENYSIDATADQPEPNFEFRASLQPMMIPPDYSTTSVRRQFSVPPKENQDLGGYCGLFNSPISQLSFASHQEKQSPRFSPANGCTSTANSASTGPGIASKTRIRWTQDLHEKFVECINRLGGAEKATPKAILKLMDSEGLTIFHIKSHLQKYRIAKYLPDSPEGKSEKRPCINVTPQLEATTT</sequence>
<dbReference type="FunFam" id="1.10.10.60:FF:000002">
    <property type="entry name" value="Myb family transcription factor"/>
    <property type="match status" value="1"/>
</dbReference>
<dbReference type="NCBIfam" id="TIGR01557">
    <property type="entry name" value="myb_SHAQKYF"/>
    <property type="match status" value="1"/>
</dbReference>
<feature type="region of interest" description="Disordered" evidence="5">
    <location>
        <begin position="282"/>
        <end position="305"/>
    </location>
</feature>
<dbReference type="PANTHER" id="PTHR31499:SF85">
    <property type="entry name" value="TRANSCRIPTION FACTOR MYB-RELATED FAMILY"/>
    <property type="match status" value="1"/>
</dbReference>
<reference evidence="7" key="1">
    <citation type="submission" date="2023-07" db="EMBL/GenBank/DDBJ databases">
        <title>draft genome sequence of fig (Ficus carica).</title>
        <authorList>
            <person name="Takahashi T."/>
            <person name="Nishimura K."/>
        </authorList>
    </citation>
    <scope>NUCLEOTIDE SEQUENCE</scope>
</reference>
<keyword evidence="2" id="KW-0805">Transcription regulation</keyword>
<dbReference type="AlphaFoldDB" id="A0AA88APA9"/>
<feature type="region of interest" description="Disordered" evidence="5">
    <location>
        <begin position="191"/>
        <end position="219"/>
    </location>
</feature>
<evidence type="ECO:0000256" key="3">
    <source>
        <dbReference type="ARBA" id="ARBA00023163"/>
    </source>
</evidence>
<dbReference type="InterPro" id="IPR001005">
    <property type="entry name" value="SANT/Myb"/>
</dbReference>
<comment type="subcellular location">
    <subcellularLocation>
        <location evidence="1">Nucleus</location>
    </subcellularLocation>
</comment>
<evidence type="ECO:0000256" key="1">
    <source>
        <dbReference type="ARBA" id="ARBA00004123"/>
    </source>
</evidence>
<dbReference type="InterPro" id="IPR006447">
    <property type="entry name" value="Myb_dom_plants"/>
</dbReference>
<dbReference type="GO" id="GO:0003677">
    <property type="term" value="F:DNA binding"/>
    <property type="evidence" value="ECO:0007669"/>
    <property type="project" value="InterPro"/>
</dbReference>
<name>A0AA88APA9_FICCA</name>
<feature type="domain" description="Myb-like" evidence="6">
    <location>
        <begin position="226"/>
        <end position="275"/>
    </location>
</feature>
<dbReference type="GO" id="GO:0003700">
    <property type="term" value="F:DNA-binding transcription factor activity"/>
    <property type="evidence" value="ECO:0007669"/>
    <property type="project" value="InterPro"/>
</dbReference>
<dbReference type="PANTHER" id="PTHR31499">
    <property type="entry name" value="MYB FAMILY TRANSCRIPTION FACTOR PHL11"/>
    <property type="match status" value="1"/>
</dbReference>
<gene>
    <name evidence="7" type="ORF">TIFTF001_025020</name>
</gene>
<protein>
    <recommendedName>
        <fullName evidence="6">Myb-like domain-containing protein</fullName>
    </recommendedName>
</protein>
<comment type="caution">
    <text evidence="7">The sequence shown here is derived from an EMBL/GenBank/DDBJ whole genome shotgun (WGS) entry which is preliminary data.</text>
</comment>
<evidence type="ECO:0000313" key="7">
    <source>
        <dbReference type="EMBL" id="GMN55905.1"/>
    </source>
</evidence>
<dbReference type="Proteomes" id="UP001187192">
    <property type="component" value="Unassembled WGS sequence"/>
</dbReference>
<dbReference type="InterPro" id="IPR046955">
    <property type="entry name" value="PHR1-like"/>
</dbReference>
<evidence type="ECO:0000313" key="8">
    <source>
        <dbReference type="Proteomes" id="UP001187192"/>
    </source>
</evidence>
<accession>A0AA88APA9</accession>
<keyword evidence="4" id="KW-0539">Nucleus</keyword>
<keyword evidence="8" id="KW-1185">Reference proteome</keyword>
<evidence type="ECO:0000256" key="2">
    <source>
        <dbReference type="ARBA" id="ARBA00023015"/>
    </source>
</evidence>
<dbReference type="EMBL" id="BTGU01000060">
    <property type="protein sequence ID" value="GMN55905.1"/>
    <property type="molecule type" value="Genomic_DNA"/>
</dbReference>
<feature type="compositionally biased region" description="Polar residues" evidence="5">
    <location>
        <begin position="204"/>
        <end position="215"/>
    </location>
</feature>
<evidence type="ECO:0000256" key="5">
    <source>
        <dbReference type="SAM" id="MobiDB-lite"/>
    </source>
</evidence>
<organism evidence="7 8">
    <name type="scientific">Ficus carica</name>
    <name type="common">Common fig</name>
    <dbReference type="NCBI Taxonomy" id="3494"/>
    <lineage>
        <taxon>Eukaryota</taxon>
        <taxon>Viridiplantae</taxon>
        <taxon>Streptophyta</taxon>
        <taxon>Embryophyta</taxon>
        <taxon>Tracheophyta</taxon>
        <taxon>Spermatophyta</taxon>
        <taxon>Magnoliopsida</taxon>
        <taxon>eudicotyledons</taxon>
        <taxon>Gunneridae</taxon>
        <taxon>Pentapetalae</taxon>
        <taxon>rosids</taxon>
        <taxon>fabids</taxon>
        <taxon>Rosales</taxon>
        <taxon>Moraceae</taxon>
        <taxon>Ficeae</taxon>
        <taxon>Ficus</taxon>
    </lineage>
</organism>
<dbReference type="SUPFAM" id="SSF46689">
    <property type="entry name" value="Homeodomain-like"/>
    <property type="match status" value="1"/>
</dbReference>
<keyword evidence="3" id="KW-0804">Transcription</keyword>